<dbReference type="SUPFAM" id="SSF56672">
    <property type="entry name" value="DNA/RNA polymerases"/>
    <property type="match status" value="1"/>
</dbReference>
<dbReference type="InterPro" id="IPR043128">
    <property type="entry name" value="Rev_trsase/Diguanyl_cyclase"/>
</dbReference>
<feature type="domain" description="Reverse transcriptase/retrotransposon-derived protein RNase H-like" evidence="5">
    <location>
        <begin position="73"/>
        <end position="151"/>
    </location>
</feature>
<dbReference type="Gene3D" id="3.10.20.370">
    <property type="match status" value="1"/>
</dbReference>
<dbReference type="InterPro" id="IPR041577">
    <property type="entry name" value="RT_RNaseH_2"/>
</dbReference>
<keyword evidence="2" id="KW-0511">Multifunctional enzyme</keyword>
<dbReference type="Gene3D" id="3.30.70.270">
    <property type="match status" value="1"/>
</dbReference>
<dbReference type="EMBL" id="CP092863">
    <property type="protein sequence ID" value="UYV61771.1"/>
    <property type="molecule type" value="Genomic_DNA"/>
</dbReference>
<protein>
    <submittedName>
        <fullName evidence="6">K02A2.6-like</fullName>
    </submittedName>
</protein>
<feature type="region of interest" description="Disordered" evidence="3">
    <location>
        <begin position="189"/>
        <end position="217"/>
    </location>
</feature>
<sequence length="334" mass="37071">MKHLESSAPQLRSGIQTSESKILAIRDWPKPKDKHELRSFLGLCTYYRRFVEGYADIAAPLHRLTEAKSTFHWSQDCENAFVTLKGGLCSSPVLVYPQPGMRFVLDTDASNSGIGAVLSQVQDGEERVIEYYSKILTKPERNYCATRRELSGNCGLALRRYLRRRPSLQRRIPEIRKSLESEVIALQEEPSTAERARRSAEVERDDLAEEANSKASRVTMLQDDKRRLENAGSLLEGQAKAEGLAERAHRAQSSVDLLTTEVAAERASCGKLENAGSLLEGQAKAEGLAERAHRAQSSVDLLTTEVAAERATCQKLENAGSLLERKNGPKCCRG</sequence>
<proteinExistence type="predicted"/>
<feature type="domain" description="Myosin tail" evidence="4">
    <location>
        <begin position="177"/>
        <end position="284"/>
    </location>
</feature>
<dbReference type="PANTHER" id="PTHR37984">
    <property type="entry name" value="PROTEIN CBG26694"/>
    <property type="match status" value="1"/>
</dbReference>
<evidence type="ECO:0000259" key="4">
    <source>
        <dbReference type="Pfam" id="PF01576"/>
    </source>
</evidence>
<dbReference type="PANTHER" id="PTHR37984:SF5">
    <property type="entry name" value="PROTEIN NYNRIN-LIKE"/>
    <property type="match status" value="1"/>
</dbReference>
<keyword evidence="7" id="KW-1185">Reference proteome</keyword>
<reference evidence="6 7" key="1">
    <citation type="submission" date="2022-01" db="EMBL/GenBank/DDBJ databases">
        <title>A chromosomal length assembly of Cordylochernes scorpioides.</title>
        <authorList>
            <person name="Zeh D."/>
            <person name="Zeh J."/>
        </authorList>
    </citation>
    <scope>NUCLEOTIDE SEQUENCE [LARGE SCALE GENOMIC DNA]</scope>
    <source>
        <strain evidence="6">IN4F17</strain>
        <tissue evidence="6">Whole Body</tissue>
    </source>
</reference>
<dbReference type="InterPro" id="IPR043502">
    <property type="entry name" value="DNA/RNA_pol_sf"/>
</dbReference>
<evidence type="ECO:0000313" key="7">
    <source>
        <dbReference type="Proteomes" id="UP001235939"/>
    </source>
</evidence>
<name>A0ABY6K0F6_9ARAC</name>
<dbReference type="Proteomes" id="UP001235939">
    <property type="component" value="Chromosome 01"/>
</dbReference>
<evidence type="ECO:0000256" key="1">
    <source>
        <dbReference type="ARBA" id="ARBA00023054"/>
    </source>
</evidence>
<evidence type="ECO:0000256" key="2">
    <source>
        <dbReference type="ARBA" id="ARBA00023268"/>
    </source>
</evidence>
<evidence type="ECO:0000256" key="3">
    <source>
        <dbReference type="SAM" id="MobiDB-lite"/>
    </source>
</evidence>
<dbReference type="InterPro" id="IPR050951">
    <property type="entry name" value="Retrovirus_Pol_polyprotein"/>
</dbReference>
<feature type="compositionally biased region" description="Basic and acidic residues" evidence="3">
    <location>
        <begin position="192"/>
        <end position="202"/>
    </location>
</feature>
<evidence type="ECO:0000313" key="6">
    <source>
        <dbReference type="EMBL" id="UYV61771.1"/>
    </source>
</evidence>
<evidence type="ECO:0000259" key="5">
    <source>
        <dbReference type="Pfam" id="PF17919"/>
    </source>
</evidence>
<dbReference type="Pfam" id="PF17919">
    <property type="entry name" value="RT_RNaseH_2"/>
    <property type="match status" value="1"/>
</dbReference>
<gene>
    <name evidence="6" type="ORF">LAZ67_1006445</name>
</gene>
<dbReference type="InterPro" id="IPR002928">
    <property type="entry name" value="Myosin_tail"/>
</dbReference>
<dbReference type="Pfam" id="PF01576">
    <property type="entry name" value="Myosin_tail_1"/>
    <property type="match status" value="1"/>
</dbReference>
<organism evidence="6 7">
    <name type="scientific">Cordylochernes scorpioides</name>
    <dbReference type="NCBI Taxonomy" id="51811"/>
    <lineage>
        <taxon>Eukaryota</taxon>
        <taxon>Metazoa</taxon>
        <taxon>Ecdysozoa</taxon>
        <taxon>Arthropoda</taxon>
        <taxon>Chelicerata</taxon>
        <taxon>Arachnida</taxon>
        <taxon>Pseudoscorpiones</taxon>
        <taxon>Cheliferoidea</taxon>
        <taxon>Chernetidae</taxon>
        <taxon>Cordylochernes</taxon>
    </lineage>
</organism>
<keyword evidence="1" id="KW-0175">Coiled coil</keyword>
<accession>A0ABY6K0F6</accession>